<dbReference type="InterPro" id="IPR007387">
    <property type="entry name" value="TRAP_DctQ"/>
</dbReference>
<dbReference type="Proteomes" id="UP000192343">
    <property type="component" value="Unassembled WGS sequence"/>
</dbReference>
<evidence type="ECO:0000256" key="3">
    <source>
        <dbReference type="ARBA" id="ARBA00022475"/>
    </source>
</evidence>
<dbReference type="GO" id="GO:0005886">
    <property type="term" value="C:plasma membrane"/>
    <property type="evidence" value="ECO:0007669"/>
    <property type="project" value="UniProtKB-SubCell"/>
</dbReference>
<evidence type="ECO:0000256" key="7">
    <source>
        <dbReference type="ARBA" id="ARBA00023136"/>
    </source>
</evidence>
<accession>A0A1Y1S0M7</accession>
<keyword evidence="5 9" id="KW-0812">Transmembrane</keyword>
<comment type="similarity">
    <text evidence="8">Belongs to the TRAP transporter small permease family.</text>
</comment>
<feature type="transmembrane region" description="Helical" evidence="9">
    <location>
        <begin position="86"/>
        <end position="107"/>
    </location>
</feature>
<evidence type="ECO:0000256" key="1">
    <source>
        <dbReference type="ARBA" id="ARBA00004429"/>
    </source>
</evidence>
<keyword evidence="12" id="KW-1185">Reference proteome</keyword>
<dbReference type="EMBL" id="MWQY01000006">
    <property type="protein sequence ID" value="ORC36209.1"/>
    <property type="molecule type" value="Genomic_DNA"/>
</dbReference>
<feature type="domain" description="Tripartite ATP-independent periplasmic transporters DctQ component" evidence="10">
    <location>
        <begin position="24"/>
        <end position="147"/>
    </location>
</feature>
<comment type="caution">
    <text evidence="11">The sequence shown here is derived from an EMBL/GenBank/DDBJ whole genome shotgun (WGS) entry which is preliminary data.</text>
</comment>
<dbReference type="GO" id="GO:0015740">
    <property type="term" value="P:C4-dicarboxylate transport"/>
    <property type="evidence" value="ECO:0007669"/>
    <property type="project" value="TreeGrafter"/>
</dbReference>
<proteinExistence type="inferred from homology"/>
<dbReference type="PANTHER" id="PTHR35011:SF2">
    <property type="entry name" value="2,3-DIKETO-L-GULONATE TRAP TRANSPORTER SMALL PERMEASE PROTEIN YIAM"/>
    <property type="match status" value="1"/>
</dbReference>
<keyword evidence="7 9" id="KW-0472">Membrane</keyword>
<evidence type="ECO:0000313" key="12">
    <source>
        <dbReference type="Proteomes" id="UP000192343"/>
    </source>
</evidence>
<keyword evidence="3" id="KW-1003">Cell membrane</keyword>
<evidence type="ECO:0000259" key="10">
    <source>
        <dbReference type="Pfam" id="PF04290"/>
    </source>
</evidence>
<dbReference type="Pfam" id="PF04290">
    <property type="entry name" value="DctQ"/>
    <property type="match status" value="1"/>
</dbReference>
<organism evidence="11 12">
    <name type="scientific">Marispirochaeta aestuarii</name>
    <dbReference type="NCBI Taxonomy" id="1963862"/>
    <lineage>
        <taxon>Bacteria</taxon>
        <taxon>Pseudomonadati</taxon>
        <taxon>Spirochaetota</taxon>
        <taxon>Spirochaetia</taxon>
        <taxon>Spirochaetales</taxon>
        <taxon>Spirochaetaceae</taxon>
        <taxon>Marispirochaeta</taxon>
    </lineage>
</organism>
<keyword evidence="2" id="KW-0813">Transport</keyword>
<name>A0A1Y1S0M7_9SPIO</name>
<comment type="subcellular location">
    <subcellularLocation>
        <location evidence="1">Cell inner membrane</location>
        <topology evidence="1">Multi-pass membrane protein</topology>
    </subcellularLocation>
</comment>
<dbReference type="STRING" id="1963862.B4O97_06355"/>
<keyword evidence="6 9" id="KW-1133">Transmembrane helix</keyword>
<dbReference type="OrthoDB" id="371384at2"/>
<evidence type="ECO:0000256" key="5">
    <source>
        <dbReference type="ARBA" id="ARBA00022692"/>
    </source>
</evidence>
<gene>
    <name evidence="11" type="ORF">B4O97_06355</name>
</gene>
<protein>
    <recommendedName>
        <fullName evidence="10">Tripartite ATP-independent periplasmic transporters DctQ component domain-containing protein</fullName>
    </recommendedName>
</protein>
<dbReference type="RefSeq" id="WP_083049310.1">
    <property type="nucleotide sequence ID" value="NZ_MWQY01000006.1"/>
</dbReference>
<evidence type="ECO:0000256" key="2">
    <source>
        <dbReference type="ARBA" id="ARBA00022448"/>
    </source>
</evidence>
<evidence type="ECO:0000256" key="9">
    <source>
        <dbReference type="SAM" id="Phobius"/>
    </source>
</evidence>
<dbReference type="InterPro" id="IPR055348">
    <property type="entry name" value="DctQ"/>
</dbReference>
<dbReference type="AlphaFoldDB" id="A0A1Y1S0M7"/>
<evidence type="ECO:0000256" key="8">
    <source>
        <dbReference type="ARBA" id="ARBA00038436"/>
    </source>
</evidence>
<feature type="transmembrane region" description="Helical" evidence="9">
    <location>
        <begin position="47"/>
        <end position="65"/>
    </location>
</feature>
<evidence type="ECO:0000313" key="11">
    <source>
        <dbReference type="EMBL" id="ORC36209.1"/>
    </source>
</evidence>
<sequence length="160" mass="18315">MKKITGYIDRVTDVFCISLMSVAFLITFFHIIGRYVLRNPIYFSEELARYCFIWASMLGAAVVNRHDEHTSVTYFINLLPPRVQDVIYILRELLIVVILCVLIFQGIRLSYTMRTVQTAALALSWALVYISLPIGSALMIISTLHLIKEKIGEMLNPERG</sequence>
<feature type="transmembrane region" description="Helical" evidence="9">
    <location>
        <begin position="12"/>
        <end position="32"/>
    </location>
</feature>
<feature type="transmembrane region" description="Helical" evidence="9">
    <location>
        <begin position="119"/>
        <end position="147"/>
    </location>
</feature>
<dbReference type="GO" id="GO:0022857">
    <property type="term" value="F:transmembrane transporter activity"/>
    <property type="evidence" value="ECO:0007669"/>
    <property type="project" value="TreeGrafter"/>
</dbReference>
<keyword evidence="4" id="KW-0997">Cell inner membrane</keyword>
<dbReference type="PANTHER" id="PTHR35011">
    <property type="entry name" value="2,3-DIKETO-L-GULONATE TRAP TRANSPORTER SMALL PERMEASE PROTEIN YIAM"/>
    <property type="match status" value="1"/>
</dbReference>
<evidence type="ECO:0000256" key="4">
    <source>
        <dbReference type="ARBA" id="ARBA00022519"/>
    </source>
</evidence>
<reference evidence="11 12" key="1">
    <citation type="submission" date="2017-03" db="EMBL/GenBank/DDBJ databases">
        <title>Draft Genome sequence of Marispirochaeta sp. strain JC444.</title>
        <authorList>
            <person name="Shivani Y."/>
            <person name="Subhash Y."/>
            <person name="Sasikala C."/>
            <person name="Ramana C."/>
        </authorList>
    </citation>
    <scope>NUCLEOTIDE SEQUENCE [LARGE SCALE GENOMIC DNA]</scope>
    <source>
        <strain evidence="11 12">JC444</strain>
    </source>
</reference>
<evidence type="ECO:0000256" key="6">
    <source>
        <dbReference type="ARBA" id="ARBA00022989"/>
    </source>
</evidence>